<comment type="function">
    <text evidence="8 10">Plays an essential role in the initiation and regulation of chromosomal replication. ATP-DnaA binds to the origin of replication (oriC) to initiate formation of the DNA replication initiation complex once per cell cycle. Binds the DnaA box (a 9 base pair repeat at the origin) and separates the double-stranded (ds)DNA. Forms a right-handed helical filament on oriC DNA; dsDNA binds to the exterior of the filament while single-stranded (ss)DNA is stabiized in the filament's interior. The ATP-DnaA-oriC complex binds and stabilizes one strand of the AT-rich DNA unwinding element (DUE), permitting loading of DNA polymerase. After initiation quickly degrades to an ADP-DnaA complex that is not apt for DNA replication. Binds acidic phospholipids.</text>
</comment>
<feature type="binding site" evidence="8">
    <location>
        <position position="157"/>
    </location>
    <ligand>
        <name>ATP</name>
        <dbReference type="ChEBI" id="CHEBI:30616"/>
    </ligand>
</feature>
<keyword evidence="4 8" id="KW-0547">Nucleotide-binding</keyword>
<dbReference type="SUPFAM" id="SSF52540">
    <property type="entry name" value="P-loop containing nucleoside triphosphate hydrolases"/>
    <property type="match status" value="1"/>
</dbReference>
<evidence type="ECO:0000256" key="2">
    <source>
        <dbReference type="ARBA" id="ARBA00022490"/>
    </source>
</evidence>
<dbReference type="InterPro" id="IPR027417">
    <property type="entry name" value="P-loop_NTPase"/>
</dbReference>
<name>A0ABW4W515_9BACI</name>
<organism evidence="14 15">
    <name type="scientific">Ornithinibacillus salinisoli</name>
    <dbReference type="NCBI Taxonomy" id="1848459"/>
    <lineage>
        <taxon>Bacteria</taxon>
        <taxon>Bacillati</taxon>
        <taxon>Bacillota</taxon>
        <taxon>Bacilli</taxon>
        <taxon>Bacillales</taxon>
        <taxon>Bacillaceae</taxon>
        <taxon>Ornithinibacillus</taxon>
    </lineage>
</organism>
<dbReference type="InterPro" id="IPR038454">
    <property type="entry name" value="DnaA_N_sf"/>
</dbReference>
<evidence type="ECO:0000256" key="9">
    <source>
        <dbReference type="NCBIfam" id="TIGR00362"/>
    </source>
</evidence>
<dbReference type="SMART" id="SM00760">
    <property type="entry name" value="Bac_DnaA_C"/>
    <property type="match status" value="1"/>
</dbReference>
<dbReference type="NCBIfam" id="TIGR00362">
    <property type="entry name" value="DnaA"/>
    <property type="match status" value="1"/>
</dbReference>
<keyword evidence="7 8" id="KW-0238">DNA-binding</keyword>
<keyword evidence="3 8" id="KW-0235">DNA replication</keyword>
<keyword evidence="5 8" id="KW-0067">ATP-binding</keyword>
<comment type="similarity">
    <text evidence="1 8 11">Belongs to the DnaA family.</text>
</comment>
<evidence type="ECO:0000256" key="3">
    <source>
        <dbReference type="ARBA" id="ARBA00022705"/>
    </source>
</evidence>
<evidence type="ECO:0000256" key="10">
    <source>
        <dbReference type="RuleBase" id="RU000577"/>
    </source>
</evidence>
<evidence type="ECO:0000256" key="8">
    <source>
        <dbReference type="HAMAP-Rule" id="MF_00377"/>
    </source>
</evidence>
<comment type="subcellular location">
    <subcellularLocation>
        <location evidence="8">Cytoplasm</location>
    </subcellularLocation>
</comment>
<comment type="caution">
    <text evidence="8">Lacks conserved residue(s) required for the propagation of feature annotation.</text>
</comment>
<dbReference type="RefSeq" id="WP_377558272.1">
    <property type="nucleotide sequence ID" value="NZ_JBHUHQ010000020.1"/>
</dbReference>
<evidence type="ECO:0000256" key="7">
    <source>
        <dbReference type="ARBA" id="ARBA00023125"/>
    </source>
</evidence>
<dbReference type="PRINTS" id="PR00051">
    <property type="entry name" value="DNAA"/>
</dbReference>
<dbReference type="InterPro" id="IPR003593">
    <property type="entry name" value="AAA+_ATPase"/>
</dbReference>
<comment type="domain">
    <text evidence="8">Domain I is involved in oligomerization and binding regulators, domain II is flexibile and of varying length in different bacteria, domain III forms the AAA+ region, while domain IV binds dsDNA.</text>
</comment>
<evidence type="ECO:0000259" key="13">
    <source>
        <dbReference type="SMART" id="SM00760"/>
    </source>
</evidence>
<dbReference type="InterPro" id="IPR020591">
    <property type="entry name" value="Chromosome_initiator_DnaA-like"/>
</dbReference>
<dbReference type="Pfam" id="PF11638">
    <property type="entry name" value="DnaA_N"/>
    <property type="match status" value="1"/>
</dbReference>
<dbReference type="Gene3D" id="1.10.8.60">
    <property type="match status" value="1"/>
</dbReference>
<dbReference type="PANTHER" id="PTHR30050:SF2">
    <property type="entry name" value="CHROMOSOMAL REPLICATION INITIATOR PROTEIN DNAA"/>
    <property type="match status" value="1"/>
</dbReference>
<comment type="caution">
    <text evidence="14">The sequence shown here is derived from an EMBL/GenBank/DDBJ whole genome shotgun (WGS) entry which is preliminary data.</text>
</comment>
<proteinExistence type="inferred from homology"/>
<keyword evidence="6 8" id="KW-0446">Lipid-binding</keyword>
<dbReference type="CDD" id="cd06571">
    <property type="entry name" value="Bac_DnaA_C"/>
    <property type="match status" value="1"/>
</dbReference>
<dbReference type="PROSITE" id="PS01008">
    <property type="entry name" value="DNAA"/>
    <property type="match status" value="1"/>
</dbReference>
<dbReference type="HAMAP" id="MF_00377">
    <property type="entry name" value="DnaA_bact"/>
    <property type="match status" value="1"/>
</dbReference>
<feature type="binding site" evidence="8">
    <location>
        <position position="154"/>
    </location>
    <ligand>
        <name>ATP</name>
        <dbReference type="ChEBI" id="CHEBI:30616"/>
    </ligand>
</feature>
<reference evidence="15" key="1">
    <citation type="journal article" date="2019" name="Int. J. Syst. Evol. Microbiol.">
        <title>The Global Catalogue of Microorganisms (GCM) 10K type strain sequencing project: providing services to taxonomists for standard genome sequencing and annotation.</title>
        <authorList>
            <consortium name="The Broad Institute Genomics Platform"/>
            <consortium name="The Broad Institute Genome Sequencing Center for Infectious Disease"/>
            <person name="Wu L."/>
            <person name="Ma J."/>
        </authorList>
    </citation>
    <scope>NUCLEOTIDE SEQUENCE [LARGE SCALE GENOMIC DNA]</scope>
    <source>
        <strain evidence="15">R28</strain>
    </source>
</reference>
<comment type="subunit">
    <text evidence="8">Oligomerizes as a right-handed, spiral filament on DNA at oriC.</text>
</comment>
<dbReference type="Gene3D" id="1.10.1750.10">
    <property type="match status" value="1"/>
</dbReference>
<dbReference type="InterPro" id="IPR013317">
    <property type="entry name" value="DnaA_dom"/>
</dbReference>
<dbReference type="InterPro" id="IPR024633">
    <property type="entry name" value="DnaA_N_dom"/>
</dbReference>
<feature type="binding site" evidence="8">
    <location>
        <position position="156"/>
    </location>
    <ligand>
        <name>ATP</name>
        <dbReference type="ChEBI" id="CHEBI:30616"/>
    </ligand>
</feature>
<keyword evidence="15" id="KW-1185">Reference proteome</keyword>
<evidence type="ECO:0000259" key="12">
    <source>
        <dbReference type="SMART" id="SM00382"/>
    </source>
</evidence>
<protein>
    <recommendedName>
        <fullName evidence="8 9">Chromosomal replication initiator protein DnaA</fullName>
    </recommendedName>
</protein>
<feature type="domain" description="Chromosomal replication initiator DnaA C-terminal" evidence="13">
    <location>
        <begin position="355"/>
        <end position="424"/>
    </location>
</feature>
<evidence type="ECO:0000313" key="14">
    <source>
        <dbReference type="EMBL" id="MFD2045627.1"/>
    </source>
</evidence>
<evidence type="ECO:0000256" key="6">
    <source>
        <dbReference type="ARBA" id="ARBA00023121"/>
    </source>
</evidence>
<dbReference type="SUPFAM" id="SSF48295">
    <property type="entry name" value="TrpR-like"/>
    <property type="match status" value="1"/>
</dbReference>
<dbReference type="Gene3D" id="3.30.300.180">
    <property type="match status" value="1"/>
</dbReference>
<evidence type="ECO:0000256" key="4">
    <source>
        <dbReference type="ARBA" id="ARBA00022741"/>
    </source>
</evidence>
<gene>
    <name evidence="8 14" type="primary">dnaA</name>
    <name evidence="14" type="ORF">ACFSJF_15230</name>
</gene>
<feature type="region of interest" description="Domain IV, binds dsDNA" evidence="8">
    <location>
        <begin position="327"/>
        <end position="448"/>
    </location>
</feature>
<dbReference type="InterPro" id="IPR010921">
    <property type="entry name" value="Trp_repressor/repl_initiator"/>
</dbReference>
<dbReference type="SMART" id="SM00382">
    <property type="entry name" value="AAA"/>
    <property type="match status" value="1"/>
</dbReference>
<feature type="region of interest" description="Domain I, interacts with DnaA modulators" evidence="8">
    <location>
        <begin position="1"/>
        <end position="91"/>
    </location>
</feature>
<accession>A0ABW4W515</accession>
<dbReference type="NCBIfam" id="NF010686">
    <property type="entry name" value="PRK14086.1"/>
    <property type="match status" value="1"/>
</dbReference>
<dbReference type="CDD" id="cd00009">
    <property type="entry name" value="AAA"/>
    <property type="match status" value="1"/>
</dbReference>
<dbReference type="EMBL" id="JBHUHQ010000020">
    <property type="protein sequence ID" value="MFD2045627.1"/>
    <property type="molecule type" value="Genomic_DNA"/>
</dbReference>
<sequence length="448" mass="50839">MENIGELWEATLKKIEEKISKPSFETWLKNTKAESLEGNTITISAPNEFARDWLEEQYTQLISTILVEITGANLTIKFIIPESIHEEEVNPEPKKITQANDDQQDTTKTMLNPKYTFDTFVIGSGNRFAHAASLAVAEAPAKAYNPLFIYGGVGLGKTHLMHAIGHYVREHKKDAKVVYLSSEKFTNEFINAIMDNKTINFRNKYRNVDILLIDDIQFIAGKESTQEEFFHTFNALHEANKQIIISSDRPPKEIPTLEDRLRSRFEWGLITDITPPDLETRIAILTKKAKAEGLDIPNEVMLYIANQIDTNIRELEGALIRVVAYSSLVNRDIDAALAADALKDIIPSSKPRVVTIKGIMEVVGEKYSVKLDDFLAKKRTKSIAFPRQIAMYLSREMTDFSLPKIGEEFGGRDHTTVIHAHEKISKMMENDTLLSREIEEIKEQIKSI</sequence>
<dbReference type="Pfam" id="PF00308">
    <property type="entry name" value="Bac_DnaA"/>
    <property type="match status" value="1"/>
</dbReference>
<feature type="binding site" evidence="8">
    <location>
        <position position="158"/>
    </location>
    <ligand>
        <name>ATP</name>
        <dbReference type="ChEBI" id="CHEBI:30616"/>
    </ligand>
</feature>
<evidence type="ECO:0000313" key="15">
    <source>
        <dbReference type="Proteomes" id="UP001597383"/>
    </source>
</evidence>
<dbReference type="InterPro" id="IPR001957">
    <property type="entry name" value="Chromosome_initiator_DnaA"/>
</dbReference>
<feature type="domain" description="AAA+ ATPase" evidence="12">
    <location>
        <begin position="143"/>
        <end position="271"/>
    </location>
</feature>
<dbReference type="Gene3D" id="3.40.50.300">
    <property type="entry name" value="P-loop containing nucleotide triphosphate hydrolases"/>
    <property type="match status" value="1"/>
</dbReference>
<evidence type="ECO:0000256" key="1">
    <source>
        <dbReference type="ARBA" id="ARBA00006583"/>
    </source>
</evidence>
<keyword evidence="2 8" id="KW-0963">Cytoplasm</keyword>
<dbReference type="Proteomes" id="UP001597383">
    <property type="component" value="Unassembled WGS sequence"/>
</dbReference>
<evidence type="ECO:0000256" key="11">
    <source>
        <dbReference type="RuleBase" id="RU004227"/>
    </source>
</evidence>
<dbReference type="PANTHER" id="PTHR30050">
    <property type="entry name" value="CHROMOSOMAL REPLICATION INITIATOR PROTEIN DNAA"/>
    <property type="match status" value="1"/>
</dbReference>
<dbReference type="InterPro" id="IPR018312">
    <property type="entry name" value="Chromosome_initiator_DnaA_CS"/>
</dbReference>
<feature type="region of interest" description="Domain III, AAA+ region" evidence="8">
    <location>
        <begin position="110"/>
        <end position="326"/>
    </location>
</feature>
<dbReference type="InterPro" id="IPR013159">
    <property type="entry name" value="DnaA_C"/>
</dbReference>
<evidence type="ECO:0000256" key="5">
    <source>
        <dbReference type="ARBA" id="ARBA00022840"/>
    </source>
</evidence>
<dbReference type="Pfam" id="PF08299">
    <property type="entry name" value="Bac_DnaA_C"/>
    <property type="match status" value="1"/>
</dbReference>